<evidence type="ECO:0000313" key="2">
    <source>
        <dbReference type="Proteomes" id="UP000242469"/>
    </source>
</evidence>
<dbReference type="STRING" id="1122198.SAMN02745729_10189"/>
<dbReference type="RefSeq" id="WP_091821355.1">
    <property type="nucleotide sequence ID" value="NZ_FNRJ01000001.1"/>
</dbReference>
<accession>A0A1H3XA46</accession>
<reference evidence="2" key="1">
    <citation type="submission" date="2016-10" db="EMBL/GenBank/DDBJ databases">
        <authorList>
            <person name="Varghese N."/>
            <person name="Submissions S."/>
        </authorList>
    </citation>
    <scope>NUCLEOTIDE SEQUENCE [LARGE SCALE GENOMIC DNA]</scope>
    <source>
        <strain evidence="2">DSM 11526</strain>
    </source>
</reference>
<gene>
    <name evidence="1" type="ORF">SAMN02745729_10189</name>
</gene>
<evidence type="ECO:0000313" key="1">
    <source>
        <dbReference type="EMBL" id="SDZ96257.1"/>
    </source>
</evidence>
<keyword evidence="2" id="KW-1185">Reference proteome</keyword>
<sequence length="145" mass="16312">MTLSVIQPKQPINPAWEKRTINLNTAYPAFAWYHPALKLLVISAVEVPETAIGPEYHISISKGRGTGHPKRCSAEEGKLVLKQFDAEGALEDNHSPVVRNYWMPVAEKLIGMECDCKEQEAAIREGDFEWRPLTQKNADRAKVTK</sequence>
<protein>
    <submittedName>
        <fullName evidence="1">Uncharacterized protein</fullName>
    </submittedName>
</protein>
<dbReference type="Proteomes" id="UP000242469">
    <property type="component" value="Unassembled WGS sequence"/>
</dbReference>
<proteinExistence type="predicted"/>
<dbReference type="AlphaFoldDB" id="A0A1H3XA46"/>
<dbReference type="OrthoDB" id="8963594at2"/>
<organism evidence="1 2">
    <name type="scientific">Marinobacterium iners DSM 11526</name>
    <dbReference type="NCBI Taxonomy" id="1122198"/>
    <lineage>
        <taxon>Bacteria</taxon>
        <taxon>Pseudomonadati</taxon>
        <taxon>Pseudomonadota</taxon>
        <taxon>Gammaproteobacteria</taxon>
        <taxon>Oceanospirillales</taxon>
        <taxon>Oceanospirillaceae</taxon>
        <taxon>Marinobacterium</taxon>
    </lineage>
</organism>
<name>A0A1H3XA46_9GAMM</name>
<dbReference type="EMBL" id="FNRJ01000001">
    <property type="protein sequence ID" value="SDZ96257.1"/>
    <property type="molecule type" value="Genomic_DNA"/>
</dbReference>